<evidence type="ECO:0000313" key="2">
    <source>
        <dbReference type="EMBL" id="TYB74741.1"/>
    </source>
</evidence>
<evidence type="ECO:0000313" key="3">
    <source>
        <dbReference type="Proteomes" id="UP000324358"/>
    </source>
</evidence>
<dbReference type="Proteomes" id="UP000324358">
    <property type="component" value="Unassembled WGS sequence"/>
</dbReference>
<keyword evidence="1" id="KW-0732">Signal</keyword>
<sequence length="291" mass="33263">MKKHFLLFGFLALGFLGFSQQSYTINNETLELETAVEGNLDLLWTIDDGTYRYFARTDSGDIQELVNTKNADTRKYQEEYKSVLNALTEGYGVPTDKVNLTLHSLEDFFNTYNATTDLSYNFEPRTKLQTRLGLFGGITNQPLVENPNNASVPFFGLEFEFFEATKLPRHALFFHFRHALEADDFEYTSTQIAIGYRYRVVNKDRFNVYGNLKLVTYDFGNATYTSSLPGVGVYDESFSNIDVPFILGLGADFRVTENGYITFAYHDIYALFSDNSDNFPIDFALGFKMNL</sequence>
<feature type="chain" id="PRO_5023128194" description="Porin family protein" evidence="1">
    <location>
        <begin position="25"/>
        <end position="291"/>
    </location>
</feature>
<keyword evidence="3" id="KW-1185">Reference proteome</keyword>
<feature type="signal peptide" evidence="1">
    <location>
        <begin position="1"/>
        <end position="24"/>
    </location>
</feature>
<comment type="caution">
    <text evidence="2">The sequence shown here is derived from an EMBL/GenBank/DDBJ whole genome shotgun (WGS) entry which is preliminary data.</text>
</comment>
<evidence type="ECO:0000256" key="1">
    <source>
        <dbReference type="SAM" id="SignalP"/>
    </source>
</evidence>
<dbReference type="RefSeq" id="WP_066250629.1">
    <property type="nucleotide sequence ID" value="NZ_VSKL01000001.1"/>
</dbReference>
<dbReference type="OrthoDB" id="1411114at2"/>
<name>A0A5D0R1L5_9FLAO</name>
<protein>
    <recommendedName>
        <fullName evidence="4">Porin family protein</fullName>
    </recommendedName>
</protein>
<organism evidence="2 3">
    <name type="scientific">Bizionia algoritergicola</name>
    <dbReference type="NCBI Taxonomy" id="291187"/>
    <lineage>
        <taxon>Bacteria</taxon>
        <taxon>Pseudomonadati</taxon>
        <taxon>Bacteroidota</taxon>
        <taxon>Flavobacteriia</taxon>
        <taxon>Flavobacteriales</taxon>
        <taxon>Flavobacteriaceae</taxon>
        <taxon>Bizionia</taxon>
    </lineage>
</organism>
<dbReference type="EMBL" id="VSKL01000001">
    <property type="protein sequence ID" value="TYB74741.1"/>
    <property type="molecule type" value="Genomic_DNA"/>
</dbReference>
<dbReference type="AlphaFoldDB" id="A0A5D0R1L5"/>
<evidence type="ECO:0008006" key="4">
    <source>
        <dbReference type="Google" id="ProtNLM"/>
    </source>
</evidence>
<gene>
    <name evidence="2" type="ORF">ES675_00975</name>
</gene>
<reference evidence="2 3" key="1">
    <citation type="submission" date="2019-08" db="EMBL/GenBank/DDBJ databases">
        <title>Genomes of Antarctic Bizionia species.</title>
        <authorList>
            <person name="Bowman J.P."/>
        </authorList>
    </citation>
    <scope>NUCLEOTIDE SEQUENCE [LARGE SCALE GENOMIC DNA]</scope>
    <source>
        <strain evidence="2 3">APA-1</strain>
    </source>
</reference>
<proteinExistence type="predicted"/>
<accession>A0A5D0R1L5</accession>